<dbReference type="Proteomes" id="UP001238334">
    <property type="component" value="Chromosome"/>
</dbReference>
<proteinExistence type="predicted"/>
<name>A0A9Y2L4F1_9RHOB</name>
<dbReference type="InterPro" id="IPR036844">
    <property type="entry name" value="Hint_dom_sf"/>
</dbReference>
<dbReference type="EMBL" id="CP127247">
    <property type="protein sequence ID" value="WIY26719.1"/>
    <property type="molecule type" value="Genomic_DNA"/>
</dbReference>
<dbReference type="AlphaFoldDB" id="A0A9Y2L4F1"/>
<dbReference type="RefSeq" id="WP_270917548.1">
    <property type="nucleotide sequence ID" value="NZ_CP127247.1"/>
</dbReference>
<organism evidence="2 3">
    <name type="scientific">Parasedimentitalea psychrophila</name>
    <dbReference type="NCBI Taxonomy" id="2997337"/>
    <lineage>
        <taxon>Bacteria</taxon>
        <taxon>Pseudomonadati</taxon>
        <taxon>Pseudomonadota</taxon>
        <taxon>Alphaproteobacteria</taxon>
        <taxon>Rhodobacterales</taxon>
        <taxon>Paracoccaceae</taxon>
        <taxon>Parasedimentitalea</taxon>
    </lineage>
</organism>
<keyword evidence="3" id="KW-1185">Reference proteome</keyword>
<evidence type="ECO:0000259" key="1">
    <source>
        <dbReference type="Pfam" id="PF13403"/>
    </source>
</evidence>
<dbReference type="SUPFAM" id="SSF51294">
    <property type="entry name" value="Hedgehog/intein (Hint) domain"/>
    <property type="match status" value="1"/>
</dbReference>
<evidence type="ECO:0000313" key="2">
    <source>
        <dbReference type="EMBL" id="WIY26719.1"/>
    </source>
</evidence>
<accession>A0A9Y2L4F1</accession>
<dbReference type="KEGG" id="ppso:QPJ95_07325"/>
<reference evidence="2 3" key="1">
    <citation type="submission" date="2023-06" db="EMBL/GenBank/DDBJ databases">
        <title>Parasedimentitalea psychrophila sp. nov., a psychrophilic bacterium isolated from deep-sea sediment.</title>
        <authorList>
            <person name="Li A."/>
        </authorList>
    </citation>
    <scope>NUCLEOTIDE SEQUENCE [LARGE SCALE GENOMIC DNA]</scope>
    <source>
        <strain evidence="2 3">QS115</strain>
    </source>
</reference>
<feature type="domain" description="Hedgehog/Intein (Hint)" evidence="1">
    <location>
        <begin position="178"/>
        <end position="317"/>
    </location>
</feature>
<sequence length="364" mass="40005">MAWLAVSSSNFNQFDAGGIEPDATAEHRDCNPDALLVRGSLVVEMRLPDSQRPEPLLLFAQDGDWPVRLALRAVPGGGLNLVLEQFGTVEHRTLNPTDSGRTELLRLTYSWDAPQRWGRLALERVDGGQAQIVELKAPRPWRLADLRALLQPGPFRFVSTDVQYLALSDQIEPVGPMPSLAAHTPIATPQGYRALSTLQRGDLVLTGDGTTVPVLHVVRRSVPAAGSFQPIRLRAPYFGLLQDIDVAPSQRLVLSGSEVEYLFGQQSVLVPARHLLATHTAFQPKIDKPTTRYMQVLLPDHAALLAAGAVVESLFVGRLRRDRNRLAASLLAELDRSGLPEHGRSKYPVLRSFDATVLAERRIA</sequence>
<evidence type="ECO:0000313" key="3">
    <source>
        <dbReference type="Proteomes" id="UP001238334"/>
    </source>
</evidence>
<dbReference type="Pfam" id="PF13403">
    <property type="entry name" value="Hint_2"/>
    <property type="match status" value="1"/>
</dbReference>
<protein>
    <submittedName>
        <fullName evidence="2">Hint domain-containing protein</fullName>
    </submittedName>
</protein>
<dbReference type="InterPro" id="IPR028992">
    <property type="entry name" value="Hedgehog/Intein_dom"/>
</dbReference>
<gene>
    <name evidence="2" type="ORF">QPJ95_07325</name>
</gene>